<feature type="compositionally biased region" description="Basic and acidic residues" evidence="1">
    <location>
        <begin position="76"/>
        <end position="87"/>
    </location>
</feature>
<dbReference type="AlphaFoldDB" id="A0AAV4EH85"/>
<keyword evidence="2" id="KW-0812">Transmembrane</keyword>
<gene>
    <name evidence="3" type="ORF">ElyMa_005399200</name>
</gene>
<feature type="region of interest" description="Disordered" evidence="1">
    <location>
        <begin position="76"/>
        <end position="120"/>
    </location>
</feature>
<reference evidence="3 4" key="1">
    <citation type="journal article" date="2021" name="Elife">
        <title>Chloroplast acquisition without the gene transfer in kleptoplastic sea slugs, Plakobranchus ocellatus.</title>
        <authorList>
            <person name="Maeda T."/>
            <person name="Takahashi S."/>
            <person name="Yoshida T."/>
            <person name="Shimamura S."/>
            <person name="Takaki Y."/>
            <person name="Nagai Y."/>
            <person name="Toyoda A."/>
            <person name="Suzuki Y."/>
            <person name="Arimoto A."/>
            <person name="Ishii H."/>
            <person name="Satoh N."/>
            <person name="Nishiyama T."/>
            <person name="Hasebe M."/>
            <person name="Maruyama T."/>
            <person name="Minagawa J."/>
            <person name="Obokata J."/>
            <person name="Shigenobu S."/>
        </authorList>
    </citation>
    <scope>NUCLEOTIDE SEQUENCE [LARGE SCALE GENOMIC DNA]</scope>
</reference>
<evidence type="ECO:0000256" key="2">
    <source>
        <dbReference type="SAM" id="Phobius"/>
    </source>
</evidence>
<keyword evidence="4" id="KW-1185">Reference proteome</keyword>
<feature type="region of interest" description="Disordered" evidence="1">
    <location>
        <begin position="1"/>
        <end position="24"/>
    </location>
</feature>
<evidence type="ECO:0000313" key="4">
    <source>
        <dbReference type="Proteomes" id="UP000762676"/>
    </source>
</evidence>
<feature type="transmembrane region" description="Helical" evidence="2">
    <location>
        <begin position="122"/>
        <end position="145"/>
    </location>
</feature>
<feature type="compositionally biased region" description="Low complexity" evidence="1">
    <location>
        <begin position="105"/>
        <end position="120"/>
    </location>
</feature>
<dbReference type="EMBL" id="BMAT01010758">
    <property type="protein sequence ID" value="GFR60085.1"/>
    <property type="molecule type" value="Genomic_DNA"/>
</dbReference>
<name>A0AAV4EH85_9GAST</name>
<protein>
    <submittedName>
        <fullName evidence="3">Uncharacterized protein</fullName>
    </submittedName>
</protein>
<keyword evidence="2" id="KW-1133">Transmembrane helix</keyword>
<evidence type="ECO:0000256" key="1">
    <source>
        <dbReference type="SAM" id="MobiDB-lite"/>
    </source>
</evidence>
<comment type="caution">
    <text evidence="3">The sequence shown here is derived from an EMBL/GenBank/DDBJ whole genome shotgun (WGS) entry which is preliminary data.</text>
</comment>
<proteinExistence type="predicted"/>
<accession>A0AAV4EH85</accession>
<sequence>MDSDKSKPAVKSAVKETKSLKHEDKSLLKPDICQCKGKISHEAKSYKICCPVENGLDENGKKSDAAFVKQTINEEKLTDNSVRENKPAEYGGRKQTARDGEKADNGSGSSSNRSSRSSSSTAVVAIVKLAVVVVAVVAAATAAAVERQGERGEKAT</sequence>
<dbReference type="Proteomes" id="UP000762676">
    <property type="component" value="Unassembled WGS sequence"/>
</dbReference>
<evidence type="ECO:0000313" key="3">
    <source>
        <dbReference type="EMBL" id="GFR60085.1"/>
    </source>
</evidence>
<keyword evidence="2" id="KW-0472">Membrane</keyword>
<organism evidence="3 4">
    <name type="scientific">Elysia marginata</name>
    <dbReference type="NCBI Taxonomy" id="1093978"/>
    <lineage>
        <taxon>Eukaryota</taxon>
        <taxon>Metazoa</taxon>
        <taxon>Spiralia</taxon>
        <taxon>Lophotrochozoa</taxon>
        <taxon>Mollusca</taxon>
        <taxon>Gastropoda</taxon>
        <taxon>Heterobranchia</taxon>
        <taxon>Euthyneura</taxon>
        <taxon>Panpulmonata</taxon>
        <taxon>Sacoglossa</taxon>
        <taxon>Placobranchoidea</taxon>
        <taxon>Plakobranchidae</taxon>
        <taxon>Elysia</taxon>
    </lineage>
</organism>